<dbReference type="RefSeq" id="WP_240590613.1">
    <property type="nucleotide sequence ID" value="NZ_JAKUDL010000002.1"/>
</dbReference>
<proteinExistence type="predicted"/>
<evidence type="ECO:0000313" key="2">
    <source>
        <dbReference type="Proteomes" id="UP001297581"/>
    </source>
</evidence>
<protein>
    <submittedName>
        <fullName evidence="1">Uncharacterized protein</fullName>
    </submittedName>
</protein>
<gene>
    <name evidence="1" type="ORF">MJ923_07875</name>
</gene>
<name>A0AAJ1BG57_9GAMM</name>
<sequence length="124" mass="13590">MPDLLGSPPSLDALLAMSPAERQAAKERRLFARLGQPCRFYGAEETVRSVSIRTVAANLNDEYVKEPTQVAEFLRSQGSAAPDDEFETGSLAQDGSFTADGRRYRLTAPFDMDDSAVCFVIVQL</sequence>
<organism evidence="1 2">
    <name type="scientific">Shewanella zhuhaiensis</name>
    <dbReference type="NCBI Taxonomy" id="2919576"/>
    <lineage>
        <taxon>Bacteria</taxon>
        <taxon>Pseudomonadati</taxon>
        <taxon>Pseudomonadota</taxon>
        <taxon>Gammaproteobacteria</taxon>
        <taxon>Alteromonadales</taxon>
        <taxon>Shewanellaceae</taxon>
        <taxon>Shewanella</taxon>
    </lineage>
</organism>
<dbReference type="Proteomes" id="UP001297581">
    <property type="component" value="Unassembled WGS sequence"/>
</dbReference>
<keyword evidence="2" id="KW-1185">Reference proteome</keyword>
<dbReference type="AlphaFoldDB" id="A0AAJ1BG57"/>
<comment type="caution">
    <text evidence="1">The sequence shown here is derived from an EMBL/GenBank/DDBJ whole genome shotgun (WGS) entry which is preliminary data.</text>
</comment>
<accession>A0AAJ1BG57</accession>
<reference evidence="1 2" key="1">
    <citation type="submission" date="2022-02" db="EMBL/GenBank/DDBJ databases">
        <title>The genome sequence of Shewanella sp. 3B26.</title>
        <authorList>
            <person name="Du J."/>
        </authorList>
    </citation>
    <scope>NUCLEOTIDE SEQUENCE [LARGE SCALE GENOMIC DNA]</scope>
    <source>
        <strain evidence="1 2">3B26</strain>
    </source>
</reference>
<dbReference type="EMBL" id="JAKUDL010000002">
    <property type="protein sequence ID" value="MCH4294222.1"/>
    <property type="molecule type" value="Genomic_DNA"/>
</dbReference>
<evidence type="ECO:0000313" key="1">
    <source>
        <dbReference type="EMBL" id="MCH4294222.1"/>
    </source>
</evidence>